<reference evidence="9 10" key="1">
    <citation type="submission" date="2020-02" db="EMBL/GenBank/DDBJ databases">
        <title>complete genome sequence of Rhodobacteraceae bacterium.</title>
        <authorList>
            <person name="Park J."/>
            <person name="Kim Y.-S."/>
            <person name="Kim K.-H."/>
        </authorList>
    </citation>
    <scope>NUCLEOTIDE SEQUENCE [LARGE SCALE GENOMIC DNA]</scope>
    <source>
        <strain evidence="9 10">RR4-56</strain>
    </source>
</reference>
<dbReference type="Pfam" id="PF04290">
    <property type="entry name" value="DctQ"/>
    <property type="match status" value="1"/>
</dbReference>
<dbReference type="GO" id="GO:0005886">
    <property type="term" value="C:plasma membrane"/>
    <property type="evidence" value="ECO:0007669"/>
    <property type="project" value="UniProtKB-SubCell"/>
</dbReference>
<evidence type="ECO:0000256" key="4">
    <source>
        <dbReference type="ARBA" id="ARBA00022692"/>
    </source>
</evidence>
<keyword evidence="6 7" id="KW-0472">Membrane</keyword>
<dbReference type="InterPro" id="IPR055348">
    <property type="entry name" value="DctQ"/>
</dbReference>
<keyword evidence="3" id="KW-1003">Cell membrane</keyword>
<evidence type="ECO:0000313" key="9">
    <source>
        <dbReference type="EMBL" id="QIE57265.1"/>
    </source>
</evidence>
<sequence length="157" mass="16669">MKQFTTGLALLGTMAFLVAVVLTVADIVLRTFSGNTVHGLTDIVTLCTMFGALLAIPFGFTHGEHVSIDVFTLRMSAATQRRLGVFAAVLGFLFLAGAAWFGAMQMLTEYGYGDRSQSIGIPMVLYWIPLVAGLAIAALVNLWLIGRALAGEPGDGE</sequence>
<feature type="transmembrane region" description="Helical" evidence="7">
    <location>
        <begin position="124"/>
        <end position="144"/>
    </location>
</feature>
<evidence type="ECO:0000256" key="1">
    <source>
        <dbReference type="ARBA" id="ARBA00004651"/>
    </source>
</evidence>
<feature type="transmembrane region" description="Helical" evidence="7">
    <location>
        <begin position="83"/>
        <end position="104"/>
    </location>
</feature>
<name>A0A7M3T5I4_9RHOB</name>
<keyword evidence="10" id="KW-1185">Reference proteome</keyword>
<dbReference type="RefSeq" id="WP_165101859.1">
    <property type="nucleotide sequence ID" value="NZ_CP049056.1"/>
</dbReference>
<feature type="transmembrane region" description="Helical" evidence="7">
    <location>
        <begin position="7"/>
        <end position="31"/>
    </location>
</feature>
<comment type="function">
    <text evidence="7">Part of the tripartite ATP-independent periplasmic (TRAP) transport system.</text>
</comment>
<keyword evidence="2 7" id="KW-0813">Transport</keyword>
<keyword evidence="7" id="KW-0997">Cell inner membrane</keyword>
<keyword evidence="5 7" id="KW-1133">Transmembrane helix</keyword>
<evidence type="ECO:0000256" key="2">
    <source>
        <dbReference type="ARBA" id="ARBA00022448"/>
    </source>
</evidence>
<feature type="transmembrane region" description="Helical" evidence="7">
    <location>
        <begin position="43"/>
        <end position="62"/>
    </location>
</feature>
<evidence type="ECO:0000256" key="7">
    <source>
        <dbReference type="RuleBase" id="RU369079"/>
    </source>
</evidence>
<accession>A0A7M3T5I4</accession>
<gene>
    <name evidence="9" type="ORF">G5B40_18555</name>
</gene>
<dbReference type="Proteomes" id="UP000503336">
    <property type="component" value="Chromosome"/>
</dbReference>
<evidence type="ECO:0000313" key="10">
    <source>
        <dbReference type="Proteomes" id="UP000503336"/>
    </source>
</evidence>
<proteinExistence type="inferred from homology"/>
<dbReference type="AlphaFoldDB" id="A0A7M3T5I4"/>
<evidence type="ECO:0000256" key="6">
    <source>
        <dbReference type="ARBA" id="ARBA00023136"/>
    </source>
</evidence>
<dbReference type="EMBL" id="CP049056">
    <property type="protein sequence ID" value="QIE57265.1"/>
    <property type="molecule type" value="Genomic_DNA"/>
</dbReference>
<comment type="subunit">
    <text evidence="7">The complex comprises the extracytoplasmic solute receptor protein and the two transmembrane proteins.</text>
</comment>
<comment type="similarity">
    <text evidence="7">Belongs to the TRAP transporter small permease family.</text>
</comment>
<evidence type="ECO:0000256" key="3">
    <source>
        <dbReference type="ARBA" id="ARBA00022475"/>
    </source>
</evidence>
<keyword evidence="4 7" id="KW-0812">Transmembrane</keyword>
<protein>
    <recommendedName>
        <fullName evidence="7">TRAP transporter small permease protein</fullName>
    </recommendedName>
</protein>
<evidence type="ECO:0000259" key="8">
    <source>
        <dbReference type="Pfam" id="PF04290"/>
    </source>
</evidence>
<organism evidence="9 10">
    <name type="scientific">Pikeienuella piscinae</name>
    <dbReference type="NCBI Taxonomy" id="2748098"/>
    <lineage>
        <taxon>Bacteria</taxon>
        <taxon>Pseudomonadati</taxon>
        <taxon>Pseudomonadota</taxon>
        <taxon>Alphaproteobacteria</taxon>
        <taxon>Rhodobacterales</taxon>
        <taxon>Paracoccaceae</taxon>
        <taxon>Pikeienuella</taxon>
    </lineage>
</organism>
<feature type="domain" description="Tripartite ATP-independent periplasmic transporters DctQ component" evidence="8">
    <location>
        <begin position="20"/>
        <end position="142"/>
    </location>
</feature>
<dbReference type="KEGG" id="hdh:G5B40_18555"/>
<evidence type="ECO:0000256" key="5">
    <source>
        <dbReference type="ARBA" id="ARBA00022989"/>
    </source>
</evidence>
<comment type="subcellular location">
    <subcellularLocation>
        <location evidence="7">Cell inner membrane</location>
        <topology evidence="7">Multi-pass membrane protein</topology>
    </subcellularLocation>
    <subcellularLocation>
        <location evidence="1">Cell membrane</location>
        <topology evidence="1">Multi-pass membrane protein</topology>
    </subcellularLocation>
</comment>
<dbReference type="GO" id="GO:0022857">
    <property type="term" value="F:transmembrane transporter activity"/>
    <property type="evidence" value="ECO:0007669"/>
    <property type="project" value="UniProtKB-UniRule"/>
</dbReference>